<dbReference type="Proteomes" id="UP000321026">
    <property type="component" value="Unassembled WGS sequence"/>
</dbReference>
<gene>
    <name evidence="1" type="ORF">E6Q11_04280</name>
</gene>
<organism evidence="1 2">
    <name type="scientific">Candidatus Dojkabacteria bacterium</name>
    <dbReference type="NCBI Taxonomy" id="2099670"/>
    <lineage>
        <taxon>Bacteria</taxon>
        <taxon>Candidatus Dojkabacteria</taxon>
    </lineage>
</organism>
<protein>
    <submittedName>
        <fullName evidence="1">Uncharacterized protein</fullName>
    </submittedName>
</protein>
<name>A0A5C7J5B1_9BACT</name>
<reference evidence="1 2" key="1">
    <citation type="submission" date="2018-09" db="EMBL/GenBank/DDBJ databases">
        <title>Metagenome Assembled Genomes from an Advanced Water Purification Facility.</title>
        <authorList>
            <person name="Stamps B.W."/>
            <person name="Spear J.R."/>
        </authorList>
    </citation>
    <scope>NUCLEOTIDE SEQUENCE [LARGE SCALE GENOMIC DNA]</scope>
    <source>
        <strain evidence="1">Bin_63_2</strain>
    </source>
</reference>
<accession>A0A5C7J5B1</accession>
<proteinExistence type="predicted"/>
<evidence type="ECO:0000313" key="2">
    <source>
        <dbReference type="Proteomes" id="UP000321026"/>
    </source>
</evidence>
<dbReference type="EMBL" id="SSDS01000070">
    <property type="protein sequence ID" value="TXG76589.1"/>
    <property type="molecule type" value="Genomic_DNA"/>
</dbReference>
<sequence>MFILKSTHKKIVSSLEKQQTQLQNEISFVKGKANYYRQLWIQSLAQEKINSMNDNDLKQQRRNRDLLRMKKYYQEVLKERTRNGYTRIDSNGIVISNVTNKPVKRYKKHKYVPSI</sequence>
<evidence type="ECO:0000313" key="1">
    <source>
        <dbReference type="EMBL" id="TXG76589.1"/>
    </source>
</evidence>
<dbReference type="AlphaFoldDB" id="A0A5C7J5B1"/>
<comment type="caution">
    <text evidence="1">The sequence shown here is derived from an EMBL/GenBank/DDBJ whole genome shotgun (WGS) entry which is preliminary data.</text>
</comment>